<organism evidence="2 3">
    <name type="scientific">Phycisphaera mikurensis (strain NBRC 102666 / KCTC 22515 / FYK2301M01)</name>
    <dbReference type="NCBI Taxonomy" id="1142394"/>
    <lineage>
        <taxon>Bacteria</taxon>
        <taxon>Pseudomonadati</taxon>
        <taxon>Planctomycetota</taxon>
        <taxon>Phycisphaerae</taxon>
        <taxon>Phycisphaerales</taxon>
        <taxon>Phycisphaeraceae</taxon>
        <taxon>Phycisphaera</taxon>
    </lineage>
</organism>
<dbReference type="NCBIfam" id="NF005560">
    <property type="entry name" value="PRK07233.1"/>
    <property type="match status" value="1"/>
</dbReference>
<dbReference type="Gene3D" id="3.90.660.20">
    <property type="entry name" value="Protoporphyrinogen oxidase, mitochondrial, domain 2"/>
    <property type="match status" value="1"/>
</dbReference>
<dbReference type="PANTHER" id="PTHR42923:SF46">
    <property type="entry name" value="AMINE OXIDASE"/>
    <property type="match status" value="1"/>
</dbReference>
<dbReference type="RefSeq" id="WP_014437248.1">
    <property type="nucleotide sequence ID" value="NC_017080.1"/>
</dbReference>
<dbReference type="InterPro" id="IPR036188">
    <property type="entry name" value="FAD/NAD-bd_sf"/>
</dbReference>
<dbReference type="EMBL" id="AP012338">
    <property type="protein sequence ID" value="BAM04030.1"/>
    <property type="molecule type" value="Genomic_DNA"/>
</dbReference>
<dbReference type="OrthoDB" id="9803192at2"/>
<feature type="domain" description="Amine oxidase" evidence="1">
    <location>
        <begin position="12"/>
        <end position="419"/>
    </location>
</feature>
<gene>
    <name evidence="2" type="ordered locus">PSMK_18710</name>
</gene>
<sequence length="444" mass="47926">MSERVAIIGGGLTGLQCARRFAEAGRDVTLLEGRSALGGLADAWTVGVPGQEALTWDRHYHVTLLSDAHTRAFCAWAGSGGSAFRWVKTRTGFFDGSMVHDLTSGLDFLKLPALPLHAKARLAATILYASRVTDGDRLENLPVRDWLVKLGGVTLFEKLWRPLLQAKLGDAWQESSAAFIWATIQRLYAARRSGIKEEMFGHPAGGYAEVMAGAARALEALGVELRTGVAVERISARRDVRLAGGETLGPFDRVVLTTTPKVSAALLPDLLEEERRKLRSIAFQGIVCGAAVLDGPLDPKRRNYLTYLAGEESLPFTAVVEMSAFVDAQAEAGFGGRGLVYLPRYAPADDAFFGMDDAAVRDAFAAGLAEVYPSFTPQRLLAFRVSRVREVFPLPTLGHGERVPAVETSLPGVQLVGAAQVRHATLNANDTLRWADEACGRLLA</sequence>
<protein>
    <recommendedName>
        <fullName evidence="1">Amine oxidase domain-containing protein</fullName>
    </recommendedName>
</protein>
<dbReference type="Proteomes" id="UP000007881">
    <property type="component" value="Chromosome"/>
</dbReference>
<dbReference type="STRING" id="1142394.PSMK_18710"/>
<reference evidence="2 3" key="1">
    <citation type="submission" date="2012-02" db="EMBL/GenBank/DDBJ databases">
        <title>Complete genome sequence of Phycisphaera mikurensis NBRC 102666.</title>
        <authorList>
            <person name="Ankai A."/>
            <person name="Hosoyama A."/>
            <person name="Terui Y."/>
            <person name="Sekine M."/>
            <person name="Fukai R."/>
            <person name="Kato Y."/>
            <person name="Nakamura S."/>
            <person name="Yamada-Narita S."/>
            <person name="Kawakoshi A."/>
            <person name="Fukunaga Y."/>
            <person name="Yamazaki S."/>
            <person name="Fujita N."/>
        </authorList>
    </citation>
    <scope>NUCLEOTIDE SEQUENCE [LARGE SCALE GENOMIC DNA]</scope>
    <source>
        <strain evidence="3">NBRC 102666 / KCTC 22515 / FYK2301M01</strain>
    </source>
</reference>
<dbReference type="Gene3D" id="1.10.3110.10">
    <property type="entry name" value="protoporphyrinogen ix oxidase, domain 3"/>
    <property type="match status" value="1"/>
</dbReference>
<dbReference type="HOGENOM" id="CLU_051347_0_0_0"/>
<evidence type="ECO:0000259" key="1">
    <source>
        <dbReference type="Pfam" id="PF01593"/>
    </source>
</evidence>
<evidence type="ECO:0000313" key="3">
    <source>
        <dbReference type="Proteomes" id="UP000007881"/>
    </source>
</evidence>
<dbReference type="InterPro" id="IPR050464">
    <property type="entry name" value="Zeta_carotene_desat/Oxidored"/>
</dbReference>
<dbReference type="Pfam" id="PF01593">
    <property type="entry name" value="Amino_oxidase"/>
    <property type="match status" value="1"/>
</dbReference>
<proteinExistence type="predicted"/>
<dbReference type="PANTHER" id="PTHR42923">
    <property type="entry name" value="PROTOPORPHYRINOGEN OXIDASE"/>
    <property type="match status" value="1"/>
</dbReference>
<name>I0IFJ2_PHYMF</name>
<evidence type="ECO:0000313" key="2">
    <source>
        <dbReference type="EMBL" id="BAM04030.1"/>
    </source>
</evidence>
<keyword evidence="3" id="KW-1185">Reference proteome</keyword>
<dbReference type="Gene3D" id="3.50.50.60">
    <property type="entry name" value="FAD/NAD(P)-binding domain"/>
    <property type="match status" value="1"/>
</dbReference>
<dbReference type="KEGG" id="phm:PSMK_18710"/>
<dbReference type="InterPro" id="IPR002937">
    <property type="entry name" value="Amino_oxidase"/>
</dbReference>
<dbReference type="eggNOG" id="COG1232">
    <property type="taxonomic scope" value="Bacteria"/>
</dbReference>
<accession>I0IFJ2</accession>
<dbReference type="GO" id="GO:0016491">
    <property type="term" value="F:oxidoreductase activity"/>
    <property type="evidence" value="ECO:0007669"/>
    <property type="project" value="InterPro"/>
</dbReference>
<dbReference type="AlphaFoldDB" id="I0IFJ2"/>
<dbReference type="SUPFAM" id="SSF51905">
    <property type="entry name" value="FAD/NAD(P)-binding domain"/>
    <property type="match status" value="1"/>
</dbReference>
<dbReference type="PATRIC" id="fig|1142394.8.peg.1928"/>